<name>A0A1I0TP57_9GAMM</name>
<evidence type="ECO:0000256" key="6">
    <source>
        <dbReference type="ARBA" id="ARBA00022989"/>
    </source>
</evidence>
<protein>
    <submittedName>
        <fullName evidence="12">K+/H+ antiporter subunit F</fullName>
    </submittedName>
    <submittedName>
        <fullName evidence="10">Monovalent cation/H+ antiporter subunit F</fullName>
    </submittedName>
</protein>
<evidence type="ECO:0000313" key="10">
    <source>
        <dbReference type="EMBL" id="BBT15463.1"/>
    </source>
</evidence>
<dbReference type="STRING" id="319939.SAMN05216263_105212"/>
<sequence length="89" mass="9646">MLAYVIPVCLGLLVVAMLLTLARLVRGPCLPDRVLALDTLYVNAIAMLILLGIWQGTNLYFEVALLIAVLGFVGTVAVAKYMLRGDIIE</sequence>
<accession>A0A1I0TP57</accession>
<evidence type="ECO:0000313" key="13">
    <source>
        <dbReference type="Proteomes" id="UP000461288"/>
    </source>
</evidence>
<comment type="similarity">
    <text evidence="2 8">Belongs to the CPA3 antiporters (TC 2.A.63) subunit F family.</text>
</comment>
<dbReference type="EMBL" id="AP022642">
    <property type="protein sequence ID" value="BCA27488.1"/>
    <property type="molecule type" value="Genomic_DNA"/>
</dbReference>
<evidence type="ECO:0000256" key="3">
    <source>
        <dbReference type="ARBA" id="ARBA00022448"/>
    </source>
</evidence>
<evidence type="ECO:0000256" key="7">
    <source>
        <dbReference type="ARBA" id="ARBA00023136"/>
    </source>
</evidence>
<dbReference type="Proteomes" id="UP000501237">
    <property type="component" value="Chromosome"/>
</dbReference>
<dbReference type="Proteomes" id="UP000461288">
    <property type="component" value="Unassembled WGS sequence"/>
</dbReference>
<dbReference type="PIRSF" id="PIRSF028784">
    <property type="entry name" value="MrpF"/>
    <property type="match status" value="1"/>
</dbReference>
<evidence type="ECO:0000313" key="14">
    <source>
        <dbReference type="Proteomes" id="UP000501237"/>
    </source>
</evidence>
<keyword evidence="6 9" id="KW-1133">Transmembrane helix</keyword>
<dbReference type="GO" id="GO:0015385">
    <property type="term" value="F:sodium:proton antiporter activity"/>
    <property type="evidence" value="ECO:0007669"/>
    <property type="project" value="TreeGrafter"/>
</dbReference>
<feature type="transmembrane region" description="Helical" evidence="9">
    <location>
        <begin position="60"/>
        <end position="83"/>
    </location>
</feature>
<dbReference type="EMBL" id="WTFN01000095">
    <property type="protein sequence ID" value="MWK59417.1"/>
    <property type="molecule type" value="Genomic_DNA"/>
</dbReference>
<dbReference type="GeneID" id="57396679"/>
<feature type="transmembrane region" description="Helical" evidence="9">
    <location>
        <begin position="34"/>
        <end position="54"/>
    </location>
</feature>
<dbReference type="Pfam" id="PF04066">
    <property type="entry name" value="MrpF_PhaF"/>
    <property type="match status" value="1"/>
</dbReference>
<proteinExistence type="inferred from homology"/>
<dbReference type="InterPro" id="IPR007208">
    <property type="entry name" value="MrpF/PhaF-like"/>
</dbReference>
<reference evidence="10 15" key="1">
    <citation type="submission" date="2019-12" db="EMBL/GenBank/DDBJ databases">
        <title>complete genome sequences of Pseudomonas otitidis str. WP8-S17-CRE-03 isolated from wastewater treatment plant effluent.</title>
        <authorList>
            <person name="Sekizuka T."/>
            <person name="Itokawa K."/>
            <person name="Yatsu K."/>
            <person name="Inamine Y."/>
            <person name="Kuroda M."/>
        </authorList>
    </citation>
    <scope>NUCLEOTIDE SEQUENCE [LARGE SCALE GENOMIC DNA]</scope>
    <source>
        <strain evidence="10 15">WP8-S17-CRE-03</strain>
    </source>
</reference>
<dbReference type="Proteomes" id="UP000515591">
    <property type="component" value="Chromosome"/>
</dbReference>
<dbReference type="PANTHER" id="PTHR34702:SF1">
    <property type="entry name" value="NA(+)_H(+) ANTIPORTER SUBUNIT F"/>
    <property type="match status" value="1"/>
</dbReference>
<dbReference type="RefSeq" id="WP_044413378.1">
    <property type="nucleotide sequence ID" value="NZ_AP022213.1"/>
</dbReference>
<comment type="subcellular location">
    <subcellularLocation>
        <location evidence="1 8">Cell membrane</location>
        <topology evidence="1 8">Multi-pass membrane protein</topology>
    </subcellularLocation>
</comment>
<reference evidence="12 13" key="2">
    <citation type="submission" date="2019-12" db="EMBL/GenBank/DDBJ databases">
        <title>Draft genome sequence of Pseudomonas otitidis recovered from a chicken carcass.</title>
        <authorList>
            <person name="Vieira T.R."/>
            <person name="Oliviera E.F.C."/>
            <person name="Silva N.M.V."/>
            <person name="Sambrano G.E."/>
            <person name="Cibulski S.P."/>
            <person name="Cardoso M.R.I."/>
        </authorList>
    </citation>
    <scope>NUCLEOTIDE SEQUENCE [LARGE SCALE GENOMIC DNA]</scope>
    <source>
        <strain evidence="12 13">25_K</strain>
    </source>
</reference>
<keyword evidence="4 8" id="KW-1003">Cell membrane</keyword>
<dbReference type="PANTHER" id="PTHR34702">
    <property type="entry name" value="NA(+)/H(+) ANTIPORTER SUBUNIT F1"/>
    <property type="match status" value="1"/>
</dbReference>
<evidence type="ECO:0000256" key="2">
    <source>
        <dbReference type="ARBA" id="ARBA00009212"/>
    </source>
</evidence>
<keyword evidence="5 9" id="KW-0812">Transmembrane</keyword>
<evidence type="ECO:0000256" key="1">
    <source>
        <dbReference type="ARBA" id="ARBA00004651"/>
    </source>
</evidence>
<keyword evidence="3 8" id="KW-0813">Transport</keyword>
<evidence type="ECO:0000313" key="12">
    <source>
        <dbReference type="EMBL" id="MWK59417.1"/>
    </source>
</evidence>
<evidence type="ECO:0000256" key="5">
    <source>
        <dbReference type="ARBA" id="ARBA00022692"/>
    </source>
</evidence>
<keyword evidence="8" id="KW-0406">Ion transport</keyword>
<organism evidence="12 13">
    <name type="scientific">Metapseudomonas otitidis</name>
    <dbReference type="NCBI Taxonomy" id="319939"/>
    <lineage>
        <taxon>Bacteria</taxon>
        <taxon>Pseudomonadati</taxon>
        <taxon>Pseudomonadota</taxon>
        <taxon>Gammaproteobacteria</taxon>
        <taxon>Pseudomonadales</taxon>
        <taxon>Pseudomonadaceae</taxon>
        <taxon>Metapseudomonas</taxon>
    </lineage>
</organism>
<reference evidence="11 14" key="3">
    <citation type="journal article" date="2020" name="Microbiol. Resour. Announc.">
        <title>Complete genome sequence of Pseudomonas otitidis strain MrB4, isolated from Lake Biwa in Japan.</title>
        <authorList>
            <person name="Miyazaki K."/>
            <person name="Hase E."/>
            <person name="Maruya T."/>
        </authorList>
    </citation>
    <scope>NUCLEOTIDE SEQUENCE [LARGE SCALE GENOMIC DNA]</scope>
    <source>
        <strain evidence="11 14">MrB4</strain>
    </source>
</reference>
<dbReference type="AlphaFoldDB" id="A0A1I0TP57"/>
<evidence type="ECO:0000313" key="15">
    <source>
        <dbReference type="Proteomes" id="UP000515591"/>
    </source>
</evidence>
<evidence type="ECO:0000313" key="11">
    <source>
        <dbReference type="EMBL" id="BCA27488.1"/>
    </source>
</evidence>
<gene>
    <name evidence="12" type="ORF">GO594_25805</name>
    <name evidence="11" type="ORF">PtoMrB4_14650</name>
    <name evidence="10" type="ORF">WP8S17C03_15120</name>
</gene>
<evidence type="ECO:0000256" key="9">
    <source>
        <dbReference type="SAM" id="Phobius"/>
    </source>
</evidence>
<feature type="transmembrane region" description="Helical" evidence="9">
    <location>
        <begin position="5"/>
        <end position="22"/>
    </location>
</feature>
<dbReference type="NCBIfam" id="NF004812">
    <property type="entry name" value="PRK06161.1"/>
    <property type="match status" value="1"/>
</dbReference>
<dbReference type="KEGG" id="poj:PtoMrB4_14650"/>
<dbReference type="EMBL" id="AP022213">
    <property type="protein sequence ID" value="BBT15463.1"/>
    <property type="molecule type" value="Genomic_DNA"/>
</dbReference>
<evidence type="ECO:0000256" key="8">
    <source>
        <dbReference type="PIRNR" id="PIRNR028784"/>
    </source>
</evidence>
<keyword evidence="7 8" id="KW-0472">Membrane</keyword>
<keyword evidence="8" id="KW-0050">Antiport</keyword>
<dbReference type="GO" id="GO:0005886">
    <property type="term" value="C:plasma membrane"/>
    <property type="evidence" value="ECO:0007669"/>
    <property type="project" value="UniProtKB-SubCell"/>
</dbReference>
<evidence type="ECO:0000256" key="4">
    <source>
        <dbReference type="ARBA" id="ARBA00022475"/>
    </source>
</evidence>